<dbReference type="InterPro" id="IPR009057">
    <property type="entry name" value="Homeodomain-like_sf"/>
</dbReference>
<keyword evidence="1" id="KW-0805">Transcription regulation</keyword>
<dbReference type="PROSITE" id="PS50977">
    <property type="entry name" value="HTH_TETR_2"/>
    <property type="match status" value="1"/>
</dbReference>
<dbReference type="PRINTS" id="PR00455">
    <property type="entry name" value="HTHTETR"/>
</dbReference>
<keyword evidence="7" id="KW-1185">Reference proteome</keyword>
<feature type="domain" description="HTH tetR-type" evidence="5">
    <location>
        <begin position="16"/>
        <end position="76"/>
    </location>
</feature>
<dbReference type="InterPro" id="IPR023772">
    <property type="entry name" value="DNA-bd_HTH_TetR-type_CS"/>
</dbReference>
<accession>A0ABW0NYY8</accession>
<evidence type="ECO:0000256" key="3">
    <source>
        <dbReference type="ARBA" id="ARBA00023163"/>
    </source>
</evidence>
<protein>
    <submittedName>
        <fullName evidence="6">TetR/AcrR family transcriptional regulator</fullName>
    </submittedName>
</protein>
<keyword evidence="3" id="KW-0804">Transcription</keyword>
<evidence type="ECO:0000313" key="6">
    <source>
        <dbReference type="EMBL" id="MFC5504593.1"/>
    </source>
</evidence>
<dbReference type="PANTHER" id="PTHR30055">
    <property type="entry name" value="HTH-TYPE TRANSCRIPTIONAL REGULATOR RUTR"/>
    <property type="match status" value="1"/>
</dbReference>
<dbReference type="SUPFAM" id="SSF46689">
    <property type="entry name" value="Homeodomain-like"/>
    <property type="match status" value="1"/>
</dbReference>
<gene>
    <name evidence="6" type="ORF">ACFPN9_04905</name>
</gene>
<evidence type="ECO:0000313" key="7">
    <source>
        <dbReference type="Proteomes" id="UP001596060"/>
    </source>
</evidence>
<evidence type="ECO:0000256" key="1">
    <source>
        <dbReference type="ARBA" id="ARBA00023015"/>
    </source>
</evidence>
<dbReference type="PANTHER" id="PTHR30055:SF234">
    <property type="entry name" value="HTH-TYPE TRANSCRIPTIONAL REGULATOR BETI"/>
    <property type="match status" value="1"/>
</dbReference>
<evidence type="ECO:0000259" key="5">
    <source>
        <dbReference type="PROSITE" id="PS50977"/>
    </source>
</evidence>
<dbReference type="RefSeq" id="WP_377815650.1">
    <property type="nucleotide sequence ID" value="NZ_JBHSLU010000007.1"/>
</dbReference>
<organism evidence="6 7">
    <name type="scientific">Bosea massiliensis</name>
    <dbReference type="NCBI Taxonomy" id="151419"/>
    <lineage>
        <taxon>Bacteria</taxon>
        <taxon>Pseudomonadati</taxon>
        <taxon>Pseudomonadota</taxon>
        <taxon>Alphaproteobacteria</taxon>
        <taxon>Hyphomicrobiales</taxon>
        <taxon>Boseaceae</taxon>
        <taxon>Bosea</taxon>
    </lineage>
</organism>
<dbReference type="PROSITE" id="PS01081">
    <property type="entry name" value="HTH_TETR_1"/>
    <property type="match status" value="1"/>
</dbReference>
<comment type="caution">
    <text evidence="6">The sequence shown here is derived from an EMBL/GenBank/DDBJ whole genome shotgun (WGS) entry which is preliminary data.</text>
</comment>
<name>A0ABW0NYY8_9HYPH</name>
<evidence type="ECO:0000256" key="4">
    <source>
        <dbReference type="PROSITE-ProRule" id="PRU00335"/>
    </source>
</evidence>
<dbReference type="Proteomes" id="UP001596060">
    <property type="component" value="Unassembled WGS sequence"/>
</dbReference>
<dbReference type="InterPro" id="IPR001647">
    <property type="entry name" value="HTH_TetR"/>
</dbReference>
<dbReference type="Pfam" id="PF00440">
    <property type="entry name" value="TetR_N"/>
    <property type="match status" value="1"/>
</dbReference>
<proteinExistence type="predicted"/>
<dbReference type="InterPro" id="IPR050109">
    <property type="entry name" value="HTH-type_TetR-like_transc_reg"/>
</dbReference>
<dbReference type="Gene3D" id="1.10.357.10">
    <property type="entry name" value="Tetracycline Repressor, domain 2"/>
    <property type="match status" value="1"/>
</dbReference>
<keyword evidence="2 4" id="KW-0238">DNA-binding</keyword>
<feature type="DNA-binding region" description="H-T-H motif" evidence="4">
    <location>
        <begin position="39"/>
        <end position="58"/>
    </location>
</feature>
<sequence>MDGSRECAPAPPDEAVTRIEQIADAALRRFARYGFKRSSMDDIAREAGLAKATIYLHFKGKDDVFRAMMARFLAQVAARCEAVMAQPLPFPDKLSALMLAHFGAGYAAFGDGEHLVELKTVMASIATREAQAFEHIFCNHATALLTQAAAAQEIALGALTPGQIVETIAHAAIGAKMGPQPSLESYEARLRQIAVLAAQAVARR</sequence>
<dbReference type="EMBL" id="JBHSLU010000007">
    <property type="protein sequence ID" value="MFC5504593.1"/>
    <property type="molecule type" value="Genomic_DNA"/>
</dbReference>
<reference evidence="7" key="1">
    <citation type="journal article" date="2019" name="Int. J. Syst. Evol. Microbiol.">
        <title>The Global Catalogue of Microorganisms (GCM) 10K type strain sequencing project: providing services to taxonomists for standard genome sequencing and annotation.</title>
        <authorList>
            <consortium name="The Broad Institute Genomics Platform"/>
            <consortium name="The Broad Institute Genome Sequencing Center for Infectious Disease"/>
            <person name="Wu L."/>
            <person name="Ma J."/>
        </authorList>
    </citation>
    <scope>NUCLEOTIDE SEQUENCE [LARGE SCALE GENOMIC DNA]</scope>
    <source>
        <strain evidence="7">CCUG 43117</strain>
    </source>
</reference>
<evidence type="ECO:0000256" key="2">
    <source>
        <dbReference type="ARBA" id="ARBA00023125"/>
    </source>
</evidence>